<protein>
    <submittedName>
        <fullName evidence="1">Uncharacterized protein</fullName>
    </submittedName>
</protein>
<evidence type="ECO:0000313" key="1">
    <source>
        <dbReference type="EMBL" id="KAI0031672.1"/>
    </source>
</evidence>
<evidence type="ECO:0000313" key="2">
    <source>
        <dbReference type="Proteomes" id="UP000814128"/>
    </source>
</evidence>
<dbReference type="Proteomes" id="UP000814128">
    <property type="component" value="Unassembled WGS sequence"/>
</dbReference>
<proteinExistence type="predicted"/>
<reference evidence="1" key="2">
    <citation type="journal article" date="2022" name="New Phytol.">
        <title>Evolutionary transition to the ectomycorrhizal habit in the genomes of a hyperdiverse lineage of mushroom-forming fungi.</title>
        <authorList>
            <person name="Looney B."/>
            <person name="Miyauchi S."/>
            <person name="Morin E."/>
            <person name="Drula E."/>
            <person name="Courty P.E."/>
            <person name="Kohler A."/>
            <person name="Kuo A."/>
            <person name="LaButti K."/>
            <person name="Pangilinan J."/>
            <person name="Lipzen A."/>
            <person name="Riley R."/>
            <person name="Andreopoulos W."/>
            <person name="He G."/>
            <person name="Johnson J."/>
            <person name="Nolan M."/>
            <person name="Tritt A."/>
            <person name="Barry K.W."/>
            <person name="Grigoriev I.V."/>
            <person name="Nagy L.G."/>
            <person name="Hibbett D."/>
            <person name="Henrissat B."/>
            <person name="Matheny P.B."/>
            <person name="Labbe J."/>
            <person name="Martin F.M."/>
        </authorList>
    </citation>
    <scope>NUCLEOTIDE SEQUENCE</scope>
    <source>
        <strain evidence="1">EC-137</strain>
    </source>
</reference>
<name>A0ACB8QJ55_9AGAM</name>
<sequence length="323" mass="35614">MSKQPLAPGSFTPLTNGFLPRRRNFRVTPTPLVCSSVVERLAPPHHDVTLTTQQSASSPRRSTTVTSYPVRLPRNTAEPLRSSLKPTASSPSLPSYCEPPRANPEPLATRKSVQFKETELESVRLYRPTGRPAHLLSSAATSDTETETESDASHLSDRPAPSSFDYLDVDYARSSPLCWSPSPDSHVLLESLSLPSTYNPSGTPMLHGTALVRNISYEKNVSVRFTLDSWDTVSEVRAEFDGPVGDAVTGPYALHGPWDRFRFVISVPLNAHARMMLLAGIFSPELLIISTAKRARPSDERFHLDLRRGFWASSNADIEGMES</sequence>
<keyword evidence="2" id="KW-1185">Reference proteome</keyword>
<dbReference type="EMBL" id="MU273571">
    <property type="protein sequence ID" value="KAI0031672.1"/>
    <property type="molecule type" value="Genomic_DNA"/>
</dbReference>
<gene>
    <name evidence="1" type="ORF">K488DRAFT_86587</name>
</gene>
<comment type="caution">
    <text evidence="1">The sequence shown here is derived from an EMBL/GenBank/DDBJ whole genome shotgun (WGS) entry which is preliminary data.</text>
</comment>
<organism evidence="1 2">
    <name type="scientific">Vararia minispora EC-137</name>
    <dbReference type="NCBI Taxonomy" id="1314806"/>
    <lineage>
        <taxon>Eukaryota</taxon>
        <taxon>Fungi</taxon>
        <taxon>Dikarya</taxon>
        <taxon>Basidiomycota</taxon>
        <taxon>Agaricomycotina</taxon>
        <taxon>Agaricomycetes</taxon>
        <taxon>Russulales</taxon>
        <taxon>Lachnocladiaceae</taxon>
        <taxon>Vararia</taxon>
    </lineage>
</organism>
<reference evidence="1" key="1">
    <citation type="submission" date="2021-02" db="EMBL/GenBank/DDBJ databases">
        <authorList>
            <consortium name="DOE Joint Genome Institute"/>
            <person name="Ahrendt S."/>
            <person name="Looney B.P."/>
            <person name="Miyauchi S."/>
            <person name="Morin E."/>
            <person name="Drula E."/>
            <person name="Courty P.E."/>
            <person name="Chicoki N."/>
            <person name="Fauchery L."/>
            <person name="Kohler A."/>
            <person name="Kuo A."/>
            <person name="Labutti K."/>
            <person name="Pangilinan J."/>
            <person name="Lipzen A."/>
            <person name="Riley R."/>
            <person name="Andreopoulos W."/>
            <person name="He G."/>
            <person name="Johnson J."/>
            <person name="Barry K.W."/>
            <person name="Grigoriev I.V."/>
            <person name="Nagy L."/>
            <person name="Hibbett D."/>
            <person name="Henrissat B."/>
            <person name="Matheny P.B."/>
            <person name="Labbe J."/>
            <person name="Martin F."/>
        </authorList>
    </citation>
    <scope>NUCLEOTIDE SEQUENCE</scope>
    <source>
        <strain evidence="1">EC-137</strain>
    </source>
</reference>
<accession>A0ACB8QJ55</accession>